<accession>A0A8S2YAK4</accession>
<reference evidence="2" key="1">
    <citation type="submission" date="2021-02" db="EMBL/GenBank/DDBJ databases">
        <authorList>
            <person name="Nowell W R."/>
        </authorList>
    </citation>
    <scope>NUCLEOTIDE SEQUENCE</scope>
</reference>
<evidence type="ECO:0000256" key="1">
    <source>
        <dbReference type="SAM" id="MobiDB-lite"/>
    </source>
</evidence>
<feature type="compositionally biased region" description="Polar residues" evidence="1">
    <location>
        <begin position="1"/>
        <end position="11"/>
    </location>
</feature>
<gene>
    <name evidence="2" type="ORF">SMN809_LOCUS36543</name>
</gene>
<dbReference type="Proteomes" id="UP000676336">
    <property type="component" value="Unassembled WGS sequence"/>
</dbReference>
<comment type="caution">
    <text evidence="2">The sequence shown here is derived from an EMBL/GenBank/DDBJ whole genome shotgun (WGS) entry which is preliminary data.</text>
</comment>
<sequence length="63" mass="7015">MVSFDQQQTEDGLSHLTDSTNTTHRTTTVSNNVATTNNNSVIDGETQTNMAKRSKNIFKNVNR</sequence>
<dbReference type="AlphaFoldDB" id="A0A8S2YAK4"/>
<name>A0A8S2YAK4_9BILA</name>
<proteinExistence type="predicted"/>
<organism evidence="2 3">
    <name type="scientific">Rotaria magnacalcarata</name>
    <dbReference type="NCBI Taxonomy" id="392030"/>
    <lineage>
        <taxon>Eukaryota</taxon>
        <taxon>Metazoa</taxon>
        <taxon>Spiralia</taxon>
        <taxon>Gnathifera</taxon>
        <taxon>Rotifera</taxon>
        <taxon>Eurotatoria</taxon>
        <taxon>Bdelloidea</taxon>
        <taxon>Philodinida</taxon>
        <taxon>Philodinidae</taxon>
        <taxon>Rotaria</taxon>
    </lineage>
</organism>
<dbReference type="EMBL" id="CAJOBI010090302">
    <property type="protein sequence ID" value="CAF4539135.1"/>
    <property type="molecule type" value="Genomic_DNA"/>
</dbReference>
<evidence type="ECO:0000313" key="2">
    <source>
        <dbReference type="EMBL" id="CAF4539135.1"/>
    </source>
</evidence>
<protein>
    <submittedName>
        <fullName evidence="2">Uncharacterized protein</fullName>
    </submittedName>
</protein>
<feature type="compositionally biased region" description="Low complexity" evidence="1">
    <location>
        <begin position="17"/>
        <end position="41"/>
    </location>
</feature>
<feature type="non-terminal residue" evidence="2">
    <location>
        <position position="63"/>
    </location>
</feature>
<evidence type="ECO:0000313" key="3">
    <source>
        <dbReference type="Proteomes" id="UP000676336"/>
    </source>
</evidence>
<feature type="region of interest" description="Disordered" evidence="1">
    <location>
        <begin position="1"/>
        <end position="42"/>
    </location>
</feature>